<evidence type="ECO:0000259" key="2">
    <source>
        <dbReference type="Pfam" id="PF00248"/>
    </source>
</evidence>
<dbReference type="Proteomes" id="UP001217918">
    <property type="component" value="Unassembled WGS sequence"/>
</dbReference>
<dbReference type="GO" id="GO:0016491">
    <property type="term" value="F:oxidoreductase activity"/>
    <property type="evidence" value="ECO:0007669"/>
    <property type="project" value="UniProtKB-KW"/>
</dbReference>
<evidence type="ECO:0000256" key="1">
    <source>
        <dbReference type="ARBA" id="ARBA00023002"/>
    </source>
</evidence>
<dbReference type="InterPro" id="IPR023210">
    <property type="entry name" value="NADP_OxRdtase_dom"/>
</dbReference>
<keyword evidence="1" id="KW-0560">Oxidoreductase</keyword>
<proteinExistence type="predicted"/>
<comment type="caution">
    <text evidence="3">The sequence shown here is derived from an EMBL/GenBank/DDBJ whole genome shotgun (WGS) entry which is preliminary data.</text>
</comment>
<dbReference type="Gene3D" id="3.20.20.100">
    <property type="entry name" value="NADP-dependent oxidoreductase domain"/>
    <property type="match status" value="1"/>
</dbReference>
<protein>
    <recommendedName>
        <fullName evidence="2">NADP-dependent oxidoreductase domain-containing protein</fullName>
    </recommendedName>
</protein>
<evidence type="ECO:0000313" key="4">
    <source>
        <dbReference type="Proteomes" id="UP001217918"/>
    </source>
</evidence>
<dbReference type="PANTHER" id="PTHR43364">
    <property type="entry name" value="NADH-SPECIFIC METHYLGLYOXAL REDUCTASE-RELATED"/>
    <property type="match status" value="1"/>
</dbReference>
<dbReference type="SUPFAM" id="SSF51430">
    <property type="entry name" value="NAD(P)-linked oxidoreductase"/>
    <property type="match status" value="1"/>
</dbReference>
<dbReference type="AlphaFoldDB" id="A0AAD9MCJ5"/>
<dbReference type="InterPro" id="IPR020471">
    <property type="entry name" value="AKR"/>
</dbReference>
<dbReference type="CDD" id="cd19075">
    <property type="entry name" value="AKR_AKR7A1-5"/>
    <property type="match status" value="1"/>
</dbReference>
<dbReference type="Pfam" id="PF00248">
    <property type="entry name" value="Aldo_ket_red"/>
    <property type="match status" value="1"/>
</dbReference>
<dbReference type="PANTHER" id="PTHR43364:SF4">
    <property type="entry name" value="NAD(P)-LINKED OXIDOREDUCTASE SUPERFAMILY PROTEIN"/>
    <property type="match status" value="1"/>
</dbReference>
<reference evidence="3" key="1">
    <citation type="journal article" date="2023" name="Mol. Plant Microbe Interact.">
        <title>Elucidating the Obligate Nature and Biological Capacity of an Invasive Fungal Corn Pathogen.</title>
        <authorList>
            <person name="MacCready J.S."/>
            <person name="Roggenkamp E.M."/>
            <person name="Gdanetz K."/>
            <person name="Chilvers M.I."/>
        </authorList>
    </citation>
    <scope>NUCLEOTIDE SEQUENCE</scope>
    <source>
        <strain evidence="3">PM02</strain>
    </source>
</reference>
<dbReference type="EMBL" id="JAQQPM010000002">
    <property type="protein sequence ID" value="KAK2068943.1"/>
    <property type="molecule type" value="Genomic_DNA"/>
</dbReference>
<gene>
    <name evidence="3" type="ORF">P8C59_003557</name>
</gene>
<feature type="domain" description="NADP-dependent oxidoreductase" evidence="2">
    <location>
        <begin position="13"/>
        <end position="321"/>
    </location>
</feature>
<dbReference type="InterPro" id="IPR050523">
    <property type="entry name" value="AKR_Detox_Biosynth"/>
</dbReference>
<dbReference type="PRINTS" id="PR00069">
    <property type="entry name" value="ALDKETRDTASE"/>
</dbReference>
<dbReference type="InterPro" id="IPR036812">
    <property type="entry name" value="NAD(P)_OxRdtase_dom_sf"/>
</dbReference>
<sequence length="354" mass="39135">MSPLVAQSPKGRVILGLMTFGPDESTGARVTDVAEYAQVLHLFQSRGYHEVDTARMYVGGKQEAFTREAGWKDRGLTLATKIAYPSRPGMNGHDKVIESLETSLKELGTDCVDLLYVHAADRGVPFAETFSALDKLHKAGKFVRLGVSNYTAYEVAEVSMLCAHHDWVRPTVYQAMYNAITRGIEPELIPACRRYGLDIVVYNPIAGGLFSGKIKSKDMVPADGGRFSDTAQSGKLYRARYFKDSTFQALQLVEAATEKQGLSMIETALRWVVHHSKLNVVDGNDGIIIGVSSKAQLEANLNQLEKGPLPDEVVQVLDEAWQVVKADAPNYWHLDVKYTYDARDGHVLLGEDKQ</sequence>
<name>A0AAD9MCJ5_9PEZI</name>
<accession>A0AAD9MCJ5</accession>
<organism evidence="3 4">
    <name type="scientific">Phyllachora maydis</name>
    <dbReference type="NCBI Taxonomy" id="1825666"/>
    <lineage>
        <taxon>Eukaryota</taxon>
        <taxon>Fungi</taxon>
        <taxon>Dikarya</taxon>
        <taxon>Ascomycota</taxon>
        <taxon>Pezizomycotina</taxon>
        <taxon>Sordariomycetes</taxon>
        <taxon>Sordariomycetidae</taxon>
        <taxon>Phyllachorales</taxon>
        <taxon>Phyllachoraceae</taxon>
        <taxon>Phyllachora</taxon>
    </lineage>
</organism>
<evidence type="ECO:0000313" key="3">
    <source>
        <dbReference type="EMBL" id="KAK2068943.1"/>
    </source>
</evidence>
<keyword evidence="4" id="KW-1185">Reference proteome</keyword>